<keyword evidence="1" id="KW-1133">Transmembrane helix</keyword>
<dbReference type="Proteomes" id="UP000317650">
    <property type="component" value="Chromosome 8"/>
</dbReference>
<name>A0A4S8K8F0_MUSBA</name>
<keyword evidence="3" id="KW-1185">Reference proteome</keyword>
<accession>A0A4S8K8F0</accession>
<evidence type="ECO:0000313" key="3">
    <source>
        <dbReference type="Proteomes" id="UP000317650"/>
    </source>
</evidence>
<dbReference type="AlphaFoldDB" id="A0A4S8K8F0"/>
<evidence type="ECO:0000313" key="2">
    <source>
        <dbReference type="EMBL" id="THU71254.1"/>
    </source>
</evidence>
<sequence>MLQQMISTPSSSPSLTNKALCCFLSCGCAATYAVSLFLFEYMIM</sequence>
<gene>
    <name evidence="2" type="ORF">C4D60_Mb08t33620</name>
</gene>
<evidence type="ECO:0000256" key="1">
    <source>
        <dbReference type="SAM" id="Phobius"/>
    </source>
</evidence>
<reference evidence="2 3" key="1">
    <citation type="journal article" date="2019" name="Nat. Plants">
        <title>Genome sequencing of Musa balbisiana reveals subgenome evolution and function divergence in polyploid bananas.</title>
        <authorList>
            <person name="Yao X."/>
        </authorList>
    </citation>
    <scope>NUCLEOTIDE SEQUENCE [LARGE SCALE GENOMIC DNA]</scope>
    <source>
        <strain evidence="3">cv. DH-PKW</strain>
        <tissue evidence="2">Leaves</tissue>
    </source>
</reference>
<feature type="transmembrane region" description="Helical" evidence="1">
    <location>
        <begin position="20"/>
        <end position="43"/>
    </location>
</feature>
<dbReference type="EMBL" id="PYDT01000002">
    <property type="protein sequence ID" value="THU71254.1"/>
    <property type="molecule type" value="Genomic_DNA"/>
</dbReference>
<organism evidence="2 3">
    <name type="scientific">Musa balbisiana</name>
    <name type="common">Banana</name>
    <dbReference type="NCBI Taxonomy" id="52838"/>
    <lineage>
        <taxon>Eukaryota</taxon>
        <taxon>Viridiplantae</taxon>
        <taxon>Streptophyta</taxon>
        <taxon>Embryophyta</taxon>
        <taxon>Tracheophyta</taxon>
        <taxon>Spermatophyta</taxon>
        <taxon>Magnoliopsida</taxon>
        <taxon>Liliopsida</taxon>
        <taxon>Zingiberales</taxon>
        <taxon>Musaceae</taxon>
        <taxon>Musa</taxon>
    </lineage>
</organism>
<proteinExistence type="predicted"/>
<keyword evidence="1" id="KW-0812">Transmembrane</keyword>
<protein>
    <submittedName>
        <fullName evidence="2">Uncharacterized protein</fullName>
    </submittedName>
</protein>
<keyword evidence="1" id="KW-0472">Membrane</keyword>
<comment type="caution">
    <text evidence="2">The sequence shown here is derived from an EMBL/GenBank/DDBJ whole genome shotgun (WGS) entry which is preliminary data.</text>
</comment>